<reference evidence="2" key="1">
    <citation type="submission" date="2018-06" db="EMBL/GenBank/DDBJ databases">
        <authorList>
            <person name="Zhirakovskaya E."/>
        </authorList>
    </citation>
    <scope>NUCLEOTIDE SEQUENCE</scope>
</reference>
<dbReference type="CDD" id="cd02440">
    <property type="entry name" value="AdoMet_MTases"/>
    <property type="match status" value="1"/>
</dbReference>
<dbReference type="InterPro" id="IPR029063">
    <property type="entry name" value="SAM-dependent_MTases_sf"/>
</dbReference>
<proteinExistence type="predicted"/>
<dbReference type="Pfam" id="PF00535">
    <property type="entry name" value="Glycos_transf_2"/>
    <property type="match status" value="1"/>
</dbReference>
<dbReference type="Pfam" id="PF13489">
    <property type="entry name" value="Methyltransf_23"/>
    <property type="match status" value="1"/>
</dbReference>
<evidence type="ECO:0000259" key="1">
    <source>
        <dbReference type="Pfam" id="PF00535"/>
    </source>
</evidence>
<keyword evidence="2" id="KW-0808">Transferase</keyword>
<dbReference type="AlphaFoldDB" id="A0A3B0TPL7"/>
<dbReference type="InterPro" id="IPR001173">
    <property type="entry name" value="Glyco_trans_2-like"/>
</dbReference>
<name>A0A3B0TPL7_9ZZZZ</name>
<dbReference type="GO" id="GO:0006487">
    <property type="term" value="P:protein N-linked glycosylation"/>
    <property type="evidence" value="ECO:0007669"/>
    <property type="project" value="TreeGrafter"/>
</dbReference>
<dbReference type="PANTHER" id="PTHR10859">
    <property type="entry name" value="GLYCOSYL TRANSFERASE"/>
    <property type="match status" value="1"/>
</dbReference>
<protein>
    <submittedName>
        <fullName evidence="2">Glycosyltransferase</fullName>
    </submittedName>
</protein>
<dbReference type="EMBL" id="UOEP01000032">
    <property type="protein sequence ID" value="VAW14169.1"/>
    <property type="molecule type" value="Genomic_DNA"/>
</dbReference>
<feature type="domain" description="Glycosyltransferase 2-like" evidence="1">
    <location>
        <begin position="236"/>
        <end position="363"/>
    </location>
</feature>
<organism evidence="2">
    <name type="scientific">hydrothermal vent metagenome</name>
    <dbReference type="NCBI Taxonomy" id="652676"/>
    <lineage>
        <taxon>unclassified sequences</taxon>
        <taxon>metagenomes</taxon>
        <taxon>ecological metagenomes</taxon>
    </lineage>
</organism>
<dbReference type="GO" id="GO:0016740">
    <property type="term" value="F:transferase activity"/>
    <property type="evidence" value="ECO:0007669"/>
    <property type="project" value="UniProtKB-KW"/>
</dbReference>
<dbReference type="CDD" id="cd04179">
    <property type="entry name" value="DPM_DPG-synthase_like"/>
    <property type="match status" value="1"/>
</dbReference>
<dbReference type="PANTHER" id="PTHR10859:SF91">
    <property type="entry name" value="DOLICHYL-PHOSPHATE BETA-GLUCOSYLTRANSFERASE"/>
    <property type="match status" value="1"/>
</dbReference>
<dbReference type="SUPFAM" id="SSF53335">
    <property type="entry name" value="S-adenosyl-L-methionine-dependent methyltransferases"/>
    <property type="match status" value="1"/>
</dbReference>
<dbReference type="Gene3D" id="3.40.50.150">
    <property type="entry name" value="Vaccinia Virus protein VP39"/>
    <property type="match status" value="1"/>
</dbReference>
<dbReference type="Gene3D" id="3.90.550.10">
    <property type="entry name" value="Spore Coat Polysaccharide Biosynthesis Protein SpsA, Chain A"/>
    <property type="match status" value="1"/>
</dbReference>
<dbReference type="InterPro" id="IPR029044">
    <property type="entry name" value="Nucleotide-diphossugar_trans"/>
</dbReference>
<dbReference type="SUPFAM" id="SSF53448">
    <property type="entry name" value="Nucleotide-diphospho-sugar transferases"/>
    <property type="match status" value="1"/>
</dbReference>
<accession>A0A3B0TPL7</accession>
<evidence type="ECO:0000313" key="2">
    <source>
        <dbReference type="EMBL" id="VAW14169.1"/>
    </source>
</evidence>
<sequence length="471" mass="54342">MSTTGKEKLIRYFDGIAKKRDIWKKRNRFYNNAIQEYFAFIIPEDSNVVELGCGTGDLLNAVKPAVGVGIDYSRNMIEIAKKKYPHLSFVHDDVASIDILQKFDYIIMSDLLSSLWDIQKVFNNIRKLTTSKTRIIISSNNYLWEYILKLGEILGLKAKQPLQNWLSVNDIENLLKIEGYEIVKVEKKILLPKYIPILNFVFNKVLANLPIFSSLSLVNYIIARPIVKEIQDCKVSIVIPARNEKGNIENAIKRVPAFGSDQEFIFIEGNSSDNTYEEMLRVQKSYKDKDIKVFKQTGKGKGNAVREAFDKAAGDILMILDADLTTPPEDMPKFYNALIKNNGEFINGCRLVYPMEKEAMRFLNYLGNKFFGWFFSYLLGQKLKDTLCGTKVLFKSDYDLIVKNRKYFGEFDPFGDFDLLFGAAKLNLKITEVIVRYRDREYGSTQISRITHGILLFRMSFFAARKIKFRI</sequence>
<gene>
    <name evidence="2" type="ORF">MNBD_BACTEROID01-2205</name>
</gene>